<dbReference type="PANTHER" id="PTHR30036:SF1">
    <property type="entry name" value="D-XYLOSE-BINDING PERIPLASMIC PROTEIN"/>
    <property type="match status" value="1"/>
</dbReference>
<feature type="signal peptide" evidence="3">
    <location>
        <begin position="1"/>
        <end position="27"/>
    </location>
</feature>
<dbReference type="OrthoDB" id="9769193at2"/>
<dbReference type="STRING" id="1616788.AR543_06555"/>
<name>A0A172ZE89_9BACL</name>
<evidence type="ECO:0000256" key="1">
    <source>
        <dbReference type="ARBA" id="ARBA00004196"/>
    </source>
</evidence>
<dbReference type="Pfam" id="PF13407">
    <property type="entry name" value="Peripla_BP_4"/>
    <property type="match status" value="1"/>
</dbReference>
<proteinExistence type="predicted"/>
<dbReference type="RefSeq" id="WP_060532857.1">
    <property type="nucleotide sequence ID" value="NZ_CP013023.1"/>
</dbReference>
<feature type="domain" description="Periplasmic binding protein" evidence="4">
    <location>
        <begin position="46"/>
        <end position="302"/>
    </location>
</feature>
<dbReference type="Proteomes" id="UP000078148">
    <property type="component" value="Chromosome"/>
</dbReference>
<keyword evidence="2 3" id="KW-0732">Signal</keyword>
<evidence type="ECO:0000256" key="3">
    <source>
        <dbReference type="SAM" id="SignalP"/>
    </source>
</evidence>
<reference evidence="6" key="1">
    <citation type="submission" date="2015-10" db="EMBL/GenBank/DDBJ databases">
        <title>Genome of Paenibacillus bovis sp. nov.</title>
        <authorList>
            <person name="Wu Z."/>
            <person name="Gao C."/>
            <person name="Liu Z."/>
            <person name="Zheng H."/>
        </authorList>
    </citation>
    <scope>NUCLEOTIDE SEQUENCE [LARGE SCALE GENOMIC DNA]</scope>
    <source>
        <strain evidence="6">BD3526</strain>
    </source>
</reference>
<evidence type="ECO:0000313" key="5">
    <source>
        <dbReference type="EMBL" id="ANF95692.1"/>
    </source>
</evidence>
<feature type="chain" id="PRO_5008005790" description="Periplasmic binding protein domain-containing protein" evidence="3">
    <location>
        <begin position="28"/>
        <end position="351"/>
    </location>
</feature>
<dbReference type="SUPFAM" id="SSF53822">
    <property type="entry name" value="Periplasmic binding protein-like I"/>
    <property type="match status" value="1"/>
</dbReference>
<keyword evidence="6" id="KW-1185">Reference proteome</keyword>
<dbReference type="EMBL" id="CP013023">
    <property type="protein sequence ID" value="ANF95692.1"/>
    <property type="molecule type" value="Genomic_DNA"/>
</dbReference>
<gene>
    <name evidence="5" type="ORF">AR543_06555</name>
</gene>
<evidence type="ECO:0000256" key="2">
    <source>
        <dbReference type="ARBA" id="ARBA00022729"/>
    </source>
</evidence>
<dbReference type="Gene3D" id="3.40.50.2300">
    <property type="match status" value="2"/>
</dbReference>
<organism evidence="5 6">
    <name type="scientific">Paenibacillus bovis</name>
    <dbReference type="NCBI Taxonomy" id="1616788"/>
    <lineage>
        <taxon>Bacteria</taxon>
        <taxon>Bacillati</taxon>
        <taxon>Bacillota</taxon>
        <taxon>Bacilli</taxon>
        <taxon>Bacillales</taxon>
        <taxon>Paenibacillaceae</taxon>
        <taxon>Paenibacillus</taxon>
    </lineage>
</organism>
<dbReference type="InterPro" id="IPR050555">
    <property type="entry name" value="Bact_Solute-Bind_Prot2"/>
</dbReference>
<dbReference type="GO" id="GO:0030246">
    <property type="term" value="F:carbohydrate binding"/>
    <property type="evidence" value="ECO:0007669"/>
    <property type="project" value="TreeGrafter"/>
</dbReference>
<dbReference type="CDD" id="cd19991">
    <property type="entry name" value="PBP1_ABC_xylose_binding"/>
    <property type="match status" value="1"/>
</dbReference>
<evidence type="ECO:0000259" key="4">
    <source>
        <dbReference type="Pfam" id="PF13407"/>
    </source>
</evidence>
<accession>A0A172ZE89</accession>
<protein>
    <recommendedName>
        <fullName evidence="4">Periplasmic binding protein domain-containing protein</fullName>
    </recommendedName>
</protein>
<reference evidence="5 6" key="2">
    <citation type="journal article" date="2016" name="Int. J. Syst. Evol. Microbiol.">
        <title>Paenibacillus bovis sp. nov., isolated from raw yak (Bos grunniens) milk.</title>
        <authorList>
            <person name="Gao C."/>
            <person name="Han J."/>
            <person name="Liu Z."/>
            <person name="Xu X."/>
            <person name="Hang F."/>
            <person name="Wu Z."/>
        </authorList>
    </citation>
    <scope>NUCLEOTIDE SEQUENCE [LARGE SCALE GENOMIC DNA]</scope>
    <source>
        <strain evidence="5 6">BD3526</strain>
    </source>
</reference>
<sequence length="351" mass="37310">MKNTKILLGIMLLATTVLATACGPAPAATTADATKVKLTPDDKPYVGFVLDTLKEERWYKDKALFEKAIQDQGGHVKTLAANGLDDVQVKQAELLIQEGVDVLVVVPHDAEKSAAIVEKAHAAGVKVLSYDRLIKNADVDYYVSFDNEKVGVMQAQEIVKRQPTGNYAYIGGAETDNNAVLFRQGAMSVLKPLIDKGNIRLVYDKYTEGWDPATAEKNMASALQQNGNKINAVVAANDGTAGGVINALQAAGVSGVPVSGQDAELAGVQRVAKGTQAMTIYKPITAIAKQAADMALQIAKGTAIQTTSKVNNGKIDVPAILLEPTAVTKDNIRDTVVKDDYLKEADIYGAK</sequence>
<dbReference type="KEGG" id="pbv:AR543_06555"/>
<dbReference type="GO" id="GO:0030288">
    <property type="term" value="C:outer membrane-bounded periplasmic space"/>
    <property type="evidence" value="ECO:0007669"/>
    <property type="project" value="TreeGrafter"/>
</dbReference>
<evidence type="ECO:0000313" key="6">
    <source>
        <dbReference type="Proteomes" id="UP000078148"/>
    </source>
</evidence>
<dbReference type="AlphaFoldDB" id="A0A172ZE89"/>
<dbReference type="InterPro" id="IPR025997">
    <property type="entry name" value="SBP_2_dom"/>
</dbReference>
<comment type="subcellular location">
    <subcellularLocation>
        <location evidence="1">Cell envelope</location>
    </subcellularLocation>
</comment>
<dbReference type="PANTHER" id="PTHR30036">
    <property type="entry name" value="D-XYLOSE-BINDING PERIPLASMIC PROTEIN"/>
    <property type="match status" value="1"/>
</dbReference>
<dbReference type="InterPro" id="IPR028082">
    <property type="entry name" value="Peripla_BP_I"/>
</dbReference>
<dbReference type="PROSITE" id="PS51257">
    <property type="entry name" value="PROKAR_LIPOPROTEIN"/>
    <property type="match status" value="1"/>
</dbReference>